<keyword evidence="1" id="KW-0812">Transmembrane</keyword>
<keyword evidence="1" id="KW-1133">Transmembrane helix</keyword>
<name>I0SDZ5_STRAP</name>
<gene>
    <name evidence="2" type="ORF">HMPREF1043_1331</name>
</gene>
<accession>I0SDZ5</accession>
<protein>
    <submittedName>
        <fullName evidence="2">Uncharacterized protein</fullName>
    </submittedName>
</protein>
<comment type="caution">
    <text evidence="2">The sequence shown here is derived from an EMBL/GenBank/DDBJ whole genome shotgun (WGS) entry which is preliminary data.</text>
</comment>
<keyword evidence="1" id="KW-0472">Membrane</keyword>
<proteinExistence type="predicted"/>
<evidence type="ECO:0000313" key="3">
    <source>
        <dbReference type="Proteomes" id="UP000003245"/>
    </source>
</evidence>
<evidence type="ECO:0000256" key="1">
    <source>
        <dbReference type="SAM" id="Phobius"/>
    </source>
</evidence>
<dbReference type="EMBL" id="AICP01000040">
    <property type="protein sequence ID" value="EID21598.1"/>
    <property type="molecule type" value="Genomic_DNA"/>
</dbReference>
<evidence type="ECO:0000313" key="2">
    <source>
        <dbReference type="EMBL" id="EID21598.1"/>
    </source>
</evidence>
<organism evidence="2 3">
    <name type="scientific">Streptococcus anginosus subsp. whileyi CCUG 39159</name>
    <dbReference type="NCBI Taxonomy" id="1095729"/>
    <lineage>
        <taxon>Bacteria</taxon>
        <taxon>Bacillati</taxon>
        <taxon>Bacillota</taxon>
        <taxon>Bacilli</taxon>
        <taxon>Lactobacillales</taxon>
        <taxon>Streptococcaceae</taxon>
        <taxon>Streptococcus</taxon>
        <taxon>Streptococcus anginosus group</taxon>
    </lineage>
</organism>
<keyword evidence="3" id="KW-1185">Reference proteome</keyword>
<reference evidence="2 3" key="1">
    <citation type="submission" date="2012-01" db="EMBL/GenBank/DDBJ databases">
        <authorList>
            <person name="Harkins D.M."/>
            <person name="Madupu R."/>
            <person name="Durkin A.S."/>
            <person name="Torralba M."/>
            <person name="Methe B."/>
            <person name="Sutton G.G."/>
            <person name="Nelson K.E."/>
        </authorList>
    </citation>
    <scope>NUCLEOTIDE SEQUENCE [LARGE SCALE GENOMIC DNA]</scope>
    <source>
        <strain evidence="2 3">CCUG 39159</strain>
    </source>
</reference>
<dbReference type="AlphaFoldDB" id="I0SDZ5"/>
<feature type="transmembrane region" description="Helical" evidence="1">
    <location>
        <begin position="17"/>
        <end position="36"/>
    </location>
</feature>
<sequence length="37" mass="4238">MAVLILISQTAISYCRILLYIFFVTISYGLCDIFGIY</sequence>
<dbReference type="Proteomes" id="UP000003245">
    <property type="component" value="Unassembled WGS sequence"/>
</dbReference>